<feature type="transmembrane region" description="Helical" evidence="8">
    <location>
        <begin position="187"/>
        <end position="207"/>
    </location>
</feature>
<dbReference type="EMBL" id="AUZI01000011">
    <property type="protein sequence ID" value="KID49768.1"/>
    <property type="molecule type" value="Genomic_DNA"/>
</dbReference>
<organism evidence="9 10">
    <name type="scientific">Fusobacterium necrophorum subsp. funduliforme B35</name>
    <dbReference type="NCBI Taxonomy" id="1226633"/>
    <lineage>
        <taxon>Bacteria</taxon>
        <taxon>Fusobacteriati</taxon>
        <taxon>Fusobacteriota</taxon>
        <taxon>Fusobacteriia</taxon>
        <taxon>Fusobacteriales</taxon>
        <taxon>Fusobacteriaceae</taxon>
        <taxon>Fusobacterium</taxon>
    </lineage>
</organism>
<keyword evidence="5 8" id="KW-0812">Transmembrane</keyword>
<feature type="transmembrane region" description="Helical" evidence="8">
    <location>
        <begin position="79"/>
        <end position="97"/>
    </location>
</feature>
<dbReference type="PANTHER" id="PTHR30269">
    <property type="entry name" value="TRANSMEMBRANE PROTEIN YFCA"/>
    <property type="match status" value="1"/>
</dbReference>
<feature type="transmembrane region" description="Helical" evidence="8">
    <location>
        <begin position="109"/>
        <end position="127"/>
    </location>
</feature>
<feature type="transmembrane region" description="Helical" evidence="8">
    <location>
        <begin position="213"/>
        <end position="235"/>
    </location>
</feature>
<dbReference type="RefSeq" id="WP_005961250.1">
    <property type="nucleotide sequence ID" value="NZ_AOJP01000010.1"/>
</dbReference>
<evidence type="ECO:0000256" key="3">
    <source>
        <dbReference type="ARBA" id="ARBA00022448"/>
    </source>
</evidence>
<proteinExistence type="inferred from homology"/>
<dbReference type="Pfam" id="PF01925">
    <property type="entry name" value="TauE"/>
    <property type="match status" value="1"/>
</dbReference>
<dbReference type="PATRIC" id="fig|1226633.4.peg.609"/>
<keyword evidence="7 8" id="KW-0472">Membrane</keyword>
<protein>
    <recommendedName>
        <fullName evidence="8">Probable membrane transporter protein</fullName>
    </recommendedName>
</protein>
<evidence type="ECO:0000313" key="9">
    <source>
        <dbReference type="EMBL" id="KID49768.1"/>
    </source>
</evidence>
<keyword evidence="3" id="KW-0813">Transport</keyword>
<evidence type="ECO:0000256" key="4">
    <source>
        <dbReference type="ARBA" id="ARBA00022475"/>
    </source>
</evidence>
<dbReference type="AlphaFoldDB" id="A0A017H2S8"/>
<evidence type="ECO:0000256" key="2">
    <source>
        <dbReference type="ARBA" id="ARBA00009142"/>
    </source>
</evidence>
<evidence type="ECO:0000256" key="5">
    <source>
        <dbReference type="ARBA" id="ARBA00022692"/>
    </source>
</evidence>
<dbReference type="GeneID" id="75075638"/>
<keyword evidence="4 8" id="KW-1003">Cell membrane</keyword>
<evidence type="ECO:0000256" key="8">
    <source>
        <dbReference type="RuleBase" id="RU363041"/>
    </source>
</evidence>
<dbReference type="InterPro" id="IPR052017">
    <property type="entry name" value="TSUP"/>
</dbReference>
<evidence type="ECO:0000256" key="6">
    <source>
        <dbReference type="ARBA" id="ARBA00022989"/>
    </source>
</evidence>
<sequence>MSSMLHWVGNMSPESFLLLSILCFLAAFIDSIAGGGGMISLPAFMAVGLPPHIALGTNKVSAAIGTLASSLNFLRSNKIIIPLVTRFAPLALIGAIFGVKTALLIPPNYFQPISFFLLICVFIYSLMNKNLGESYSYSGIHSADIKWGCAFAFVIGFYDGFLGPGTGSFLIFMLIKIFHLDFAHATATTKFINLASNVISAALYFYAGKLNLPLGLIMAVIMIVGAFVGSSLAIYKGSKFIKPVFLLVTITLIGKMGYSFLFI</sequence>
<comment type="caution">
    <text evidence="9">The sequence shown here is derived from an EMBL/GenBank/DDBJ whole genome shotgun (WGS) entry which is preliminary data.</text>
</comment>
<evidence type="ECO:0000256" key="7">
    <source>
        <dbReference type="ARBA" id="ARBA00023136"/>
    </source>
</evidence>
<name>A0A017H2S8_9FUSO</name>
<reference evidence="9 10" key="1">
    <citation type="submission" date="2013-08" db="EMBL/GenBank/DDBJ databases">
        <title>An opportunistic ruminal bacterium that causes liver abscesses in cattle.</title>
        <authorList>
            <person name="Benahmed F.H."/>
            <person name="Rasmussen M."/>
            <person name="Harbottle H."/>
            <person name="Soppet D."/>
            <person name="Nagaraja T.G."/>
            <person name="Davidson M."/>
        </authorList>
    </citation>
    <scope>NUCLEOTIDE SEQUENCE [LARGE SCALE GENOMIC DNA]</scope>
    <source>
        <strain evidence="9 10">B35</strain>
    </source>
</reference>
<evidence type="ECO:0000256" key="1">
    <source>
        <dbReference type="ARBA" id="ARBA00004651"/>
    </source>
</evidence>
<feature type="transmembrane region" description="Helical" evidence="8">
    <location>
        <begin position="244"/>
        <end position="262"/>
    </location>
</feature>
<comment type="subcellular location">
    <subcellularLocation>
        <location evidence="1 8">Cell membrane</location>
        <topology evidence="1 8">Multi-pass membrane protein</topology>
    </subcellularLocation>
</comment>
<gene>
    <name evidence="9" type="ORF">C095_03055</name>
</gene>
<keyword evidence="6 8" id="KW-1133">Transmembrane helix</keyword>
<dbReference type="OrthoDB" id="554695at2"/>
<dbReference type="Proteomes" id="UP000031184">
    <property type="component" value="Unassembled WGS sequence"/>
</dbReference>
<dbReference type="InterPro" id="IPR002781">
    <property type="entry name" value="TM_pro_TauE-like"/>
</dbReference>
<dbReference type="PANTHER" id="PTHR30269:SF0">
    <property type="entry name" value="MEMBRANE TRANSPORTER PROTEIN YFCA-RELATED"/>
    <property type="match status" value="1"/>
</dbReference>
<accession>A0A017H2S8</accession>
<feature type="transmembrane region" description="Helical" evidence="8">
    <location>
        <begin position="147"/>
        <end position="175"/>
    </location>
</feature>
<dbReference type="GO" id="GO:0005886">
    <property type="term" value="C:plasma membrane"/>
    <property type="evidence" value="ECO:0007669"/>
    <property type="project" value="UniProtKB-SubCell"/>
</dbReference>
<comment type="similarity">
    <text evidence="2 8">Belongs to the 4-toluene sulfonate uptake permease (TSUP) (TC 2.A.102) family.</text>
</comment>
<evidence type="ECO:0000313" key="10">
    <source>
        <dbReference type="Proteomes" id="UP000031184"/>
    </source>
</evidence>